<evidence type="ECO:0008006" key="3">
    <source>
        <dbReference type="Google" id="ProtNLM"/>
    </source>
</evidence>
<protein>
    <recommendedName>
        <fullName evidence="3">HD domain-containing protein</fullName>
    </recommendedName>
</protein>
<dbReference type="SUPFAM" id="SSF109604">
    <property type="entry name" value="HD-domain/PDEase-like"/>
    <property type="match status" value="1"/>
</dbReference>
<gene>
    <name evidence="1" type="ORF">SAMN02745149_00782</name>
</gene>
<sequence length="234" mass="27096">MTQEEIQTLYSQTDELLAIYERNCPITEDGFNLGMVKLTLEQMIDFTIQNAAEKQALLDWMETHDFYKSPASTRFHGDFESGLCVHTLQVIYQSLKFARPVLDDFFRSKFADRYSFAAKDIFIAALAHDFCKAGSYEINFRNTKDIFGNWTKKSYYKTRDDLRNLGHGNESVLILLEVMPSYIKNRIVIEAVSRHMGFSDLSDLERMNYSNFLTNPLVVLLQLADQTAAAWYEN</sequence>
<dbReference type="EMBL" id="FUWG01000005">
    <property type="protein sequence ID" value="SJZ33562.1"/>
    <property type="molecule type" value="Genomic_DNA"/>
</dbReference>
<dbReference type="GeneID" id="78316094"/>
<dbReference type="AlphaFoldDB" id="A0A1T4JTM3"/>
<dbReference type="Proteomes" id="UP000190423">
    <property type="component" value="Unassembled WGS sequence"/>
</dbReference>
<evidence type="ECO:0000313" key="1">
    <source>
        <dbReference type="EMBL" id="SJZ33562.1"/>
    </source>
</evidence>
<evidence type="ECO:0000313" key="2">
    <source>
        <dbReference type="Proteomes" id="UP000190423"/>
    </source>
</evidence>
<name>A0A1T4JTM3_TREPO</name>
<dbReference type="OrthoDB" id="357543at2"/>
<dbReference type="STRING" id="261392.SAMN02745149_00782"/>
<accession>A0A1T4JTM3</accession>
<dbReference type="RefSeq" id="WP_078932701.1">
    <property type="nucleotide sequence ID" value="NZ_FUWG01000005.1"/>
</dbReference>
<keyword evidence="2" id="KW-1185">Reference proteome</keyword>
<reference evidence="1 2" key="1">
    <citation type="submission" date="2017-02" db="EMBL/GenBank/DDBJ databases">
        <authorList>
            <person name="Peterson S.W."/>
        </authorList>
    </citation>
    <scope>NUCLEOTIDE SEQUENCE [LARGE SCALE GENOMIC DNA]</scope>
    <source>
        <strain evidence="1 2">ATCC BAA-908</strain>
    </source>
</reference>
<organism evidence="1 2">
    <name type="scientific">Treponema porcinum</name>
    <dbReference type="NCBI Taxonomy" id="261392"/>
    <lineage>
        <taxon>Bacteria</taxon>
        <taxon>Pseudomonadati</taxon>
        <taxon>Spirochaetota</taxon>
        <taxon>Spirochaetia</taxon>
        <taxon>Spirochaetales</taxon>
        <taxon>Treponemataceae</taxon>
        <taxon>Treponema</taxon>
    </lineage>
</organism>
<proteinExistence type="predicted"/>